<evidence type="ECO:0000256" key="1">
    <source>
        <dbReference type="SAM" id="Phobius"/>
    </source>
</evidence>
<keyword evidence="1" id="KW-0812">Transmembrane</keyword>
<reference evidence="2 3" key="1">
    <citation type="submission" date="2019-07" db="EMBL/GenBank/DDBJ databases">
        <title>Rapid identification of Enteric Bacteria from Whole Genome Sequences (WGS) using Average Nucleotide Identity (ANI).</title>
        <authorList>
            <person name="Lane C."/>
        </authorList>
    </citation>
    <scope>NUCLEOTIDE SEQUENCE [LARGE SCALE GENOMIC DNA]</scope>
    <source>
        <strain evidence="2 3">2016D-0084</strain>
    </source>
</reference>
<dbReference type="Proteomes" id="UP000321629">
    <property type="component" value="Unassembled WGS sequence"/>
</dbReference>
<name>A0A5C7DT62_9BACT</name>
<feature type="transmembrane region" description="Helical" evidence="1">
    <location>
        <begin position="6"/>
        <end position="24"/>
    </location>
</feature>
<proteinExistence type="predicted"/>
<sequence>MKQAFSLLEFVLSLVIFGIIISILTSPSLQIYKRVFEIKNKNSTFF</sequence>
<keyword evidence="1" id="KW-0472">Membrane</keyword>
<dbReference type="NCBIfam" id="TIGR02532">
    <property type="entry name" value="IV_pilin_GFxxxE"/>
    <property type="match status" value="1"/>
</dbReference>
<dbReference type="RefSeq" id="WP_147555045.1">
    <property type="nucleotide sequence ID" value="NZ_VOWJ01000013.1"/>
</dbReference>
<organism evidence="2 3">
    <name type="scientific">Campylobacter volucris</name>
    <dbReference type="NCBI Taxonomy" id="1031542"/>
    <lineage>
        <taxon>Bacteria</taxon>
        <taxon>Pseudomonadati</taxon>
        <taxon>Campylobacterota</taxon>
        <taxon>Epsilonproteobacteria</taxon>
        <taxon>Campylobacterales</taxon>
        <taxon>Campylobacteraceae</taxon>
        <taxon>Campylobacter</taxon>
    </lineage>
</organism>
<keyword evidence="1" id="KW-1133">Transmembrane helix</keyword>
<evidence type="ECO:0000313" key="2">
    <source>
        <dbReference type="EMBL" id="TXE89414.1"/>
    </source>
</evidence>
<evidence type="ECO:0000313" key="3">
    <source>
        <dbReference type="Proteomes" id="UP000321629"/>
    </source>
</evidence>
<protein>
    <submittedName>
        <fullName evidence="2">Type II secretion system protein</fullName>
    </submittedName>
</protein>
<dbReference type="InterPro" id="IPR012902">
    <property type="entry name" value="N_methyl_site"/>
</dbReference>
<gene>
    <name evidence="2" type="ORF">FPD38_01580</name>
</gene>
<dbReference type="AlphaFoldDB" id="A0A5C7DT62"/>
<dbReference type="EMBL" id="VOWJ01000013">
    <property type="protein sequence ID" value="TXE89414.1"/>
    <property type="molecule type" value="Genomic_DNA"/>
</dbReference>
<comment type="caution">
    <text evidence="2">The sequence shown here is derived from an EMBL/GenBank/DDBJ whole genome shotgun (WGS) entry which is preliminary data.</text>
</comment>
<accession>A0A5C7DT62</accession>